<evidence type="ECO:0000313" key="2">
    <source>
        <dbReference type="Proteomes" id="UP000430079"/>
    </source>
</evidence>
<dbReference type="RefSeq" id="WP_190143885.1">
    <property type="nucleotide sequence ID" value="NZ_BLIO01000001.1"/>
</dbReference>
<dbReference type="AlphaFoldDB" id="A0A640STX8"/>
<organism evidence="1 2">
    <name type="scientific">Streptomyces glebosus</name>
    <dbReference type="NCBI Taxonomy" id="249580"/>
    <lineage>
        <taxon>Bacteria</taxon>
        <taxon>Bacillati</taxon>
        <taxon>Actinomycetota</taxon>
        <taxon>Actinomycetes</taxon>
        <taxon>Kitasatosporales</taxon>
        <taxon>Streptomycetaceae</taxon>
        <taxon>Streptomyces</taxon>
    </lineage>
</organism>
<dbReference type="EMBL" id="BLIO01000001">
    <property type="protein sequence ID" value="GFE13556.1"/>
    <property type="molecule type" value="Genomic_DNA"/>
</dbReference>
<proteinExistence type="predicted"/>
<accession>A0A640STX8</accession>
<reference evidence="1 2" key="1">
    <citation type="submission" date="2019-12" db="EMBL/GenBank/DDBJ databases">
        <title>Whole genome shotgun sequence of Streptomyces hygroscopicus subsp. glebosus NBRC 13786.</title>
        <authorList>
            <person name="Ichikawa N."/>
            <person name="Kimura A."/>
            <person name="Kitahashi Y."/>
            <person name="Komaki H."/>
            <person name="Tamura T."/>
        </authorList>
    </citation>
    <scope>NUCLEOTIDE SEQUENCE [LARGE SCALE GENOMIC DNA]</scope>
    <source>
        <strain evidence="1 2">NBRC 13786</strain>
    </source>
</reference>
<keyword evidence="2" id="KW-1185">Reference proteome</keyword>
<evidence type="ECO:0008006" key="3">
    <source>
        <dbReference type="Google" id="ProtNLM"/>
    </source>
</evidence>
<evidence type="ECO:0000313" key="1">
    <source>
        <dbReference type="EMBL" id="GFE13556.1"/>
    </source>
</evidence>
<dbReference type="Proteomes" id="UP000430079">
    <property type="component" value="Unassembled WGS sequence"/>
</dbReference>
<name>A0A640STX8_9ACTN</name>
<protein>
    <recommendedName>
        <fullName evidence="3">Transposase</fullName>
    </recommendedName>
</protein>
<comment type="caution">
    <text evidence="1">The sequence shown here is derived from an EMBL/GenBank/DDBJ whole genome shotgun (WGS) entry which is preliminary data.</text>
</comment>
<sequence>MARRTAEEVAQAKAAARAAKDTIIKLYVERQRSIHQIADAYFIHHTWLIRWFREWGVTTGSQRSVKAPSQP</sequence>
<gene>
    <name evidence="1" type="ORF">Sgleb_16030</name>
</gene>